<protein>
    <submittedName>
        <fullName evidence="10">Drug resistance transporter, EmrB/QacA subfamily</fullName>
    </submittedName>
</protein>
<evidence type="ECO:0000256" key="3">
    <source>
        <dbReference type="ARBA" id="ARBA00022448"/>
    </source>
</evidence>
<feature type="transmembrane region" description="Helical" evidence="8">
    <location>
        <begin position="400"/>
        <end position="419"/>
    </location>
</feature>
<dbReference type="PRINTS" id="PR01036">
    <property type="entry name" value="TCRTETB"/>
</dbReference>
<dbReference type="STRING" id="113562.SAMN04489716_4397"/>
<proteinExistence type="inferred from homology"/>
<dbReference type="PANTHER" id="PTHR23501">
    <property type="entry name" value="MAJOR FACILITATOR SUPERFAMILY"/>
    <property type="match status" value="1"/>
</dbReference>
<accession>A0A1H2B729</accession>
<feature type="transmembrane region" description="Helical" evidence="8">
    <location>
        <begin position="439"/>
        <end position="457"/>
    </location>
</feature>
<dbReference type="Pfam" id="PF07690">
    <property type="entry name" value="MFS_1"/>
    <property type="match status" value="2"/>
</dbReference>
<feature type="transmembrane region" description="Helical" evidence="8">
    <location>
        <begin position="269"/>
        <end position="292"/>
    </location>
</feature>
<feature type="transmembrane region" description="Helical" evidence="8">
    <location>
        <begin position="358"/>
        <end position="380"/>
    </location>
</feature>
<name>A0A1H2B729_9ACTN</name>
<dbReference type="RefSeq" id="WP_092546345.1">
    <property type="nucleotide sequence ID" value="NZ_BOMJ01000033.1"/>
</dbReference>
<dbReference type="InterPro" id="IPR020846">
    <property type="entry name" value="MFS_dom"/>
</dbReference>
<evidence type="ECO:0000313" key="10">
    <source>
        <dbReference type="EMBL" id="SDT54100.1"/>
    </source>
</evidence>
<dbReference type="GO" id="GO:0005886">
    <property type="term" value="C:plasma membrane"/>
    <property type="evidence" value="ECO:0007669"/>
    <property type="project" value="UniProtKB-SubCell"/>
</dbReference>
<evidence type="ECO:0000256" key="7">
    <source>
        <dbReference type="ARBA" id="ARBA00023136"/>
    </source>
</evidence>
<feature type="transmembrane region" description="Helical" evidence="8">
    <location>
        <begin position="298"/>
        <end position="322"/>
    </location>
</feature>
<dbReference type="Gene3D" id="1.20.1250.20">
    <property type="entry name" value="MFS general substrate transporter like domains"/>
    <property type="match status" value="1"/>
</dbReference>
<dbReference type="FunFam" id="1.20.1720.10:FF:000004">
    <property type="entry name" value="EmrB/QacA family drug resistance transporter"/>
    <property type="match status" value="1"/>
</dbReference>
<evidence type="ECO:0000256" key="1">
    <source>
        <dbReference type="ARBA" id="ARBA00004651"/>
    </source>
</evidence>
<dbReference type="Gene3D" id="1.20.1720.10">
    <property type="entry name" value="Multidrug resistance protein D"/>
    <property type="match status" value="1"/>
</dbReference>
<reference evidence="10 11" key="1">
    <citation type="submission" date="2016-10" db="EMBL/GenBank/DDBJ databases">
        <authorList>
            <person name="de Groot N.N."/>
        </authorList>
    </citation>
    <scope>NUCLEOTIDE SEQUENCE [LARGE SCALE GENOMIC DNA]</scope>
    <source>
        <strain evidence="10 11">DSM 43941</strain>
    </source>
</reference>
<dbReference type="InterPro" id="IPR036259">
    <property type="entry name" value="MFS_trans_sf"/>
</dbReference>
<evidence type="ECO:0000256" key="4">
    <source>
        <dbReference type="ARBA" id="ARBA00022475"/>
    </source>
</evidence>
<feature type="transmembrane region" description="Helical" evidence="8">
    <location>
        <begin position="76"/>
        <end position="93"/>
    </location>
</feature>
<feature type="transmembrane region" description="Helical" evidence="8">
    <location>
        <begin position="198"/>
        <end position="220"/>
    </location>
</feature>
<dbReference type="SUPFAM" id="SSF103473">
    <property type="entry name" value="MFS general substrate transporter"/>
    <property type="match status" value="1"/>
</dbReference>
<feature type="transmembrane region" description="Helical" evidence="8">
    <location>
        <begin position="45"/>
        <end position="64"/>
    </location>
</feature>
<keyword evidence="7 8" id="KW-0472">Membrane</keyword>
<evidence type="ECO:0000256" key="2">
    <source>
        <dbReference type="ARBA" id="ARBA00007520"/>
    </source>
</evidence>
<keyword evidence="11" id="KW-1185">Reference proteome</keyword>
<comment type="subcellular location">
    <subcellularLocation>
        <location evidence="1">Cell membrane</location>
        <topology evidence="1">Multi-pass membrane protein</topology>
    </subcellularLocation>
</comment>
<dbReference type="PANTHER" id="PTHR23501:SF197">
    <property type="entry name" value="COMD"/>
    <property type="match status" value="1"/>
</dbReference>
<dbReference type="PROSITE" id="PS50850">
    <property type="entry name" value="MFS"/>
    <property type="match status" value="1"/>
</dbReference>
<dbReference type="GO" id="GO:0022857">
    <property type="term" value="F:transmembrane transporter activity"/>
    <property type="evidence" value="ECO:0007669"/>
    <property type="project" value="InterPro"/>
</dbReference>
<keyword evidence="4" id="KW-1003">Cell membrane</keyword>
<dbReference type="AlphaFoldDB" id="A0A1H2B729"/>
<evidence type="ECO:0000256" key="5">
    <source>
        <dbReference type="ARBA" id="ARBA00022692"/>
    </source>
</evidence>
<feature type="transmembrane region" description="Helical" evidence="8">
    <location>
        <begin position="163"/>
        <end position="186"/>
    </location>
</feature>
<keyword evidence="6 8" id="KW-1133">Transmembrane helix</keyword>
<sequence length="477" mass="49069">MSAGRRLLAPLSGLLLVLFVATLSSTVISTALPEMLGRLHGSPVQLTWVVTVALLTATASTPIWGKLADLYSKKTLIHAAVAVFVVGSLAAGLSQSAGFLIAARAVQGAGVGGLQALAQIAIAAMIPPRERGRYSGYLSSTTALSTIGGPLLGGLLVDTSWLGWRWCFFIGIPVAVAALVVLQATLRIPVVPRERVRIDYLGALTMTAGVGLLLVWVSFAGDAFAWWSWPSAALVTGALGLLALTGWVEARAPEPILPLRILRQRTTALAILGSLAAGTAMYGAAVFLTQYFQLARGFSPTAAGLLTIPMMAGILVTSLVGGRLVSRTGQVKPFLVTGAILLTAGLGLLGLTGARTSLVLMGVAMVAVGAGIGLTMQNFVLVVQNTVPLRDIGTASSTIAFFRSLGGTIGVSVLGAIYARRIDTPAADDIAYGNATGTVFLISAAVAVLGIVAAVSLRPVSLRTSLDLPQEPQSARG</sequence>
<feature type="transmembrane region" description="Helical" evidence="8">
    <location>
        <begin position="105"/>
        <end position="125"/>
    </location>
</feature>
<dbReference type="OrthoDB" id="9807274at2"/>
<dbReference type="EMBL" id="LT629758">
    <property type="protein sequence ID" value="SDT54100.1"/>
    <property type="molecule type" value="Genomic_DNA"/>
</dbReference>
<dbReference type="FunFam" id="1.20.1250.20:FF:000231">
    <property type="entry name" value="EmrB/QacA subfamily drug resistance transporter"/>
    <property type="match status" value="1"/>
</dbReference>
<keyword evidence="5 8" id="KW-0812">Transmembrane</keyword>
<comment type="similarity">
    <text evidence="2">Belongs to the major facilitator superfamily. TCR/Tet family.</text>
</comment>
<feature type="transmembrane region" description="Helical" evidence="8">
    <location>
        <begin position="137"/>
        <end position="157"/>
    </location>
</feature>
<evidence type="ECO:0000256" key="6">
    <source>
        <dbReference type="ARBA" id="ARBA00022989"/>
    </source>
</evidence>
<evidence type="ECO:0000259" key="9">
    <source>
        <dbReference type="PROSITE" id="PS50850"/>
    </source>
</evidence>
<dbReference type="InterPro" id="IPR011701">
    <property type="entry name" value="MFS"/>
</dbReference>
<feature type="transmembrane region" description="Helical" evidence="8">
    <location>
        <begin position="226"/>
        <end position="248"/>
    </location>
</feature>
<feature type="domain" description="Major facilitator superfamily (MFS) profile" evidence="9">
    <location>
        <begin position="10"/>
        <end position="462"/>
    </location>
</feature>
<organism evidence="10 11">
    <name type="scientific">Actinoplanes derwentensis</name>
    <dbReference type="NCBI Taxonomy" id="113562"/>
    <lineage>
        <taxon>Bacteria</taxon>
        <taxon>Bacillati</taxon>
        <taxon>Actinomycetota</taxon>
        <taxon>Actinomycetes</taxon>
        <taxon>Micromonosporales</taxon>
        <taxon>Micromonosporaceae</taxon>
        <taxon>Actinoplanes</taxon>
    </lineage>
</organism>
<evidence type="ECO:0000256" key="8">
    <source>
        <dbReference type="SAM" id="Phobius"/>
    </source>
</evidence>
<evidence type="ECO:0000313" key="11">
    <source>
        <dbReference type="Proteomes" id="UP000198688"/>
    </source>
</evidence>
<gene>
    <name evidence="10" type="ORF">SAMN04489716_4397</name>
</gene>
<dbReference type="Proteomes" id="UP000198688">
    <property type="component" value="Chromosome I"/>
</dbReference>
<keyword evidence="3" id="KW-0813">Transport</keyword>
<feature type="transmembrane region" description="Helical" evidence="8">
    <location>
        <begin position="334"/>
        <end position="352"/>
    </location>
</feature>